<dbReference type="GO" id="GO:0032259">
    <property type="term" value="P:methylation"/>
    <property type="evidence" value="ECO:0007669"/>
    <property type="project" value="InterPro"/>
</dbReference>
<feature type="domain" description="Type I restriction modification DNA specificity" evidence="5">
    <location>
        <begin position="539"/>
        <end position="657"/>
    </location>
</feature>
<accession>A0A8J4EL79</accession>
<dbReference type="InterPro" id="IPR029063">
    <property type="entry name" value="SAM-dependent_MTases_sf"/>
</dbReference>
<keyword evidence="2" id="KW-0680">Restriction system</keyword>
<dbReference type="InterPro" id="IPR052916">
    <property type="entry name" value="Type-I_RE_MTase_Subunit"/>
</dbReference>
<dbReference type="RefSeq" id="WP_207125913.1">
    <property type="nucleotide sequence ID" value="NZ_BOPO01000055.1"/>
</dbReference>
<dbReference type="Proteomes" id="UP000614996">
    <property type="component" value="Unassembled WGS sequence"/>
</dbReference>
<dbReference type="Gene3D" id="3.40.50.150">
    <property type="entry name" value="Vaccinia Virus protein VP39"/>
    <property type="match status" value="1"/>
</dbReference>
<dbReference type="GO" id="GO:0009307">
    <property type="term" value="P:DNA restriction-modification system"/>
    <property type="evidence" value="ECO:0007669"/>
    <property type="project" value="UniProtKB-KW"/>
</dbReference>
<dbReference type="SUPFAM" id="SSF116734">
    <property type="entry name" value="DNA methylase specificity domain"/>
    <property type="match status" value="1"/>
</dbReference>
<evidence type="ECO:0000259" key="6">
    <source>
        <dbReference type="Pfam" id="PF02384"/>
    </source>
</evidence>
<dbReference type="Pfam" id="PF01420">
    <property type="entry name" value="Methylase_S"/>
    <property type="match status" value="1"/>
</dbReference>
<sequence>MTTLVSQADIARRAQVKLPAVSNWVRRHADFPAPVQMVGGRALFTADQIASWLDSRRVPRDALLGTEQSGTTYGQRFRAAGDAPAGSQRHEDREQHPADRLGRTVAALLQTRAARTDPTSYRKCLLDTIADVGDEPRPVGEAEREILSVLHDHGVVDRATMPQLFGRVIDEFQLRDKRRSSDPVTPSSLTDLVGLMSPETARSAYDPYCRTGELLAAVVARRESCREVAAYSPPPHTTDIARQRLGLYRVKLADCGPHPLADRSGPYDVVVSNPPFNAPTSMFGRTTWPLGRPPDHNGNVGWLQHIWESLVAKGGRGFVVMPNTVAVSANDADLHVRAELVQRGSVECIVALPSRLFPDTGAQVMLWVLRREKDDRTLFIDATEQARRAGRRVELSAPGRIAQRYWSWREGGELDVDVPCREVTADQIIAAGHSLDPRRYVTIGSDADPGTADLAGAFATFERARRMAADIGARRAPSLPDAVPPRRHRTVPLRELCAIQPGPSGGTLREDPTGAVRVRLLRPRDLGDGAIAAAPTELRIGYQPNTDRYALRSGDLVGVRTGEVGAFALADSAVDGAILATSLVRFRVEDDAIDPRYLLRYLLLPDVTRWLRRNSTGTTVRTINTARLGELMVAVPSPTEQRRIVADIDQVQRELDAHRAAASAARRARDALSAAMIPAFPDGVSANRRKGPC</sequence>
<name>A0A8J4EL79_9ACTN</name>
<feature type="region of interest" description="Disordered" evidence="4">
    <location>
        <begin position="78"/>
        <end position="98"/>
    </location>
</feature>
<evidence type="ECO:0000256" key="4">
    <source>
        <dbReference type="SAM" id="MobiDB-lite"/>
    </source>
</evidence>
<feature type="compositionally biased region" description="Basic and acidic residues" evidence="4">
    <location>
        <begin position="88"/>
        <end position="98"/>
    </location>
</feature>
<dbReference type="InterPro" id="IPR002052">
    <property type="entry name" value="DNA_methylase_N6_adenine_CS"/>
</dbReference>
<dbReference type="AlphaFoldDB" id="A0A8J4EL79"/>
<dbReference type="Pfam" id="PF02384">
    <property type="entry name" value="N6_Mtase"/>
    <property type="match status" value="1"/>
</dbReference>
<dbReference type="InterPro" id="IPR003356">
    <property type="entry name" value="DNA_methylase_A-5"/>
</dbReference>
<protein>
    <submittedName>
        <fullName evidence="7">Uncharacterized protein</fullName>
    </submittedName>
</protein>
<dbReference type="InterPro" id="IPR000055">
    <property type="entry name" value="Restrct_endonuc_typeI_TRD"/>
</dbReference>
<keyword evidence="3" id="KW-0238">DNA-binding</keyword>
<dbReference type="GO" id="GO:0008170">
    <property type="term" value="F:N-methyltransferase activity"/>
    <property type="evidence" value="ECO:0007669"/>
    <property type="project" value="InterPro"/>
</dbReference>
<dbReference type="SUPFAM" id="SSF53335">
    <property type="entry name" value="S-adenosyl-L-methionine-dependent methyltransferases"/>
    <property type="match status" value="1"/>
</dbReference>
<gene>
    <name evidence="7" type="ORF">NUM_34600</name>
</gene>
<dbReference type="GO" id="GO:0003677">
    <property type="term" value="F:DNA binding"/>
    <property type="evidence" value="ECO:0007669"/>
    <property type="project" value="UniProtKB-KW"/>
</dbReference>
<feature type="domain" description="DNA methylase adenine-specific" evidence="6">
    <location>
        <begin position="171"/>
        <end position="442"/>
    </location>
</feature>
<dbReference type="PROSITE" id="PS00092">
    <property type="entry name" value="N6_MTASE"/>
    <property type="match status" value="1"/>
</dbReference>
<dbReference type="Gene3D" id="3.90.220.20">
    <property type="entry name" value="DNA methylase specificity domains"/>
    <property type="match status" value="1"/>
</dbReference>
<evidence type="ECO:0000256" key="3">
    <source>
        <dbReference type="ARBA" id="ARBA00023125"/>
    </source>
</evidence>
<evidence type="ECO:0000256" key="2">
    <source>
        <dbReference type="ARBA" id="ARBA00022747"/>
    </source>
</evidence>
<evidence type="ECO:0000313" key="7">
    <source>
        <dbReference type="EMBL" id="GIL28206.1"/>
    </source>
</evidence>
<organism evidence="7 8">
    <name type="scientific">Actinocatenispora comari</name>
    <dbReference type="NCBI Taxonomy" id="2807577"/>
    <lineage>
        <taxon>Bacteria</taxon>
        <taxon>Bacillati</taxon>
        <taxon>Actinomycetota</taxon>
        <taxon>Actinomycetes</taxon>
        <taxon>Micromonosporales</taxon>
        <taxon>Micromonosporaceae</taxon>
        <taxon>Actinocatenispora</taxon>
    </lineage>
</organism>
<dbReference type="EMBL" id="BOPO01000055">
    <property type="protein sequence ID" value="GIL28206.1"/>
    <property type="molecule type" value="Genomic_DNA"/>
</dbReference>
<comment type="caution">
    <text evidence="7">The sequence shown here is derived from an EMBL/GenBank/DDBJ whole genome shotgun (WGS) entry which is preliminary data.</text>
</comment>
<proteinExistence type="inferred from homology"/>
<comment type="similarity">
    <text evidence="1">Belongs to the type-I restriction system S methylase family.</text>
</comment>
<evidence type="ECO:0000313" key="8">
    <source>
        <dbReference type="Proteomes" id="UP000614996"/>
    </source>
</evidence>
<reference evidence="8" key="1">
    <citation type="journal article" date="2021" name="Int. J. Syst. Evol. Microbiol.">
        <title>Actinocatenispora comari sp. nov., an endophytic actinomycete isolated from aerial parts of Comarum salesowianum.</title>
        <authorList>
            <person name="Oyunbileg N."/>
            <person name="Iizaka Y."/>
            <person name="Hamada M."/>
            <person name="Davaapurev B.O."/>
            <person name="Fukumoto A."/>
            <person name="Tsetseg B."/>
            <person name="Kato F."/>
            <person name="Tamura T."/>
            <person name="Batkhuu J."/>
            <person name="Anzai Y."/>
        </authorList>
    </citation>
    <scope>NUCLEOTIDE SEQUENCE [LARGE SCALE GENOMIC DNA]</scope>
    <source>
        <strain evidence="8">NUM-2625</strain>
    </source>
</reference>
<evidence type="ECO:0000259" key="5">
    <source>
        <dbReference type="Pfam" id="PF01420"/>
    </source>
</evidence>
<evidence type="ECO:0000256" key="1">
    <source>
        <dbReference type="ARBA" id="ARBA00010923"/>
    </source>
</evidence>
<keyword evidence="8" id="KW-1185">Reference proteome</keyword>
<dbReference type="InterPro" id="IPR044946">
    <property type="entry name" value="Restrct_endonuc_typeI_TRD_sf"/>
</dbReference>
<dbReference type="PANTHER" id="PTHR42998">
    <property type="entry name" value="TYPE I RESTRICTION ENZYME HINDVIIP M PROTEIN-RELATED"/>
    <property type="match status" value="1"/>
</dbReference>
<dbReference type="PANTHER" id="PTHR42998:SF1">
    <property type="entry name" value="TYPE I RESTRICTION ENZYME HINDI METHYLASE SUBUNIT"/>
    <property type="match status" value="1"/>
</dbReference>